<dbReference type="AlphaFoldDB" id="A0A0D2DW90"/>
<protein>
    <submittedName>
        <fullName evidence="1">Uncharacterized protein</fullName>
    </submittedName>
</protein>
<dbReference type="Proteomes" id="UP000053029">
    <property type="component" value="Unassembled WGS sequence"/>
</dbReference>
<evidence type="ECO:0000313" key="1">
    <source>
        <dbReference type="EMBL" id="KIW82051.1"/>
    </source>
</evidence>
<dbReference type="RefSeq" id="XP_013285859.1">
    <property type="nucleotide sequence ID" value="XM_013430405.1"/>
</dbReference>
<name>A0A0D2DW90_9EURO</name>
<dbReference type="VEuPathDB" id="FungiDB:Z517_05078"/>
<proteinExistence type="predicted"/>
<keyword evidence="2" id="KW-1185">Reference proteome</keyword>
<dbReference type="GeneID" id="25304568"/>
<dbReference type="HOGENOM" id="CLU_2026790_0_0_1"/>
<dbReference type="EMBL" id="KN846971">
    <property type="protein sequence ID" value="KIW82051.1"/>
    <property type="molecule type" value="Genomic_DNA"/>
</dbReference>
<organism evidence="1 2">
    <name type="scientific">Fonsecaea pedrosoi CBS 271.37</name>
    <dbReference type="NCBI Taxonomy" id="1442368"/>
    <lineage>
        <taxon>Eukaryota</taxon>
        <taxon>Fungi</taxon>
        <taxon>Dikarya</taxon>
        <taxon>Ascomycota</taxon>
        <taxon>Pezizomycotina</taxon>
        <taxon>Eurotiomycetes</taxon>
        <taxon>Chaetothyriomycetidae</taxon>
        <taxon>Chaetothyriales</taxon>
        <taxon>Herpotrichiellaceae</taxon>
        <taxon>Fonsecaea</taxon>
    </lineage>
</organism>
<evidence type="ECO:0000313" key="2">
    <source>
        <dbReference type="Proteomes" id="UP000053029"/>
    </source>
</evidence>
<reference evidence="1 2" key="1">
    <citation type="submission" date="2015-01" db="EMBL/GenBank/DDBJ databases">
        <title>The Genome Sequence of Fonsecaea pedrosoi CBS 271.37.</title>
        <authorList>
            <consortium name="The Broad Institute Genomics Platform"/>
            <person name="Cuomo C."/>
            <person name="de Hoog S."/>
            <person name="Gorbushina A."/>
            <person name="Stielow B."/>
            <person name="Teixiera M."/>
            <person name="Abouelleil A."/>
            <person name="Chapman S.B."/>
            <person name="Priest M."/>
            <person name="Young S.K."/>
            <person name="Wortman J."/>
            <person name="Nusbaum C."/>
            <person name="Birren B."/>
        </authorList>
    </citation>
    <scope>NUCLEOTIDE SEQUENCE [LARGE SCALE GENOMIC DNA]</scope>
    <source>
        <strain evidence="1 2">CBS 271.37</strain>
    </source>
</reference>
<gene>
    <name evidence="1" type="ORF">Z517_05078</name>
</gene>
<sequence>MRIVSSSSQYLRPLVFGLRICDQGISIPIPIIPNPTPNPTPSPQVVPLSLAADSESVRPLSRIVERADKSSGIGPKAALAPNAWSNEFPSKIDVAFQFTMRLKFAFQWFPLTSEWPSTAVHR</sequence>
<accession>A0A0D2DW90</accession>